<sequence length="549" mass="60996">MNSPSTVDAIADQYVEDVAALDPITATAAGIAGHDHELPDLSPAGFEARADLARRAVASMTAAAPADERQAVARDAFLERVGLTVENADAGHDRSELSVISSWAHAIRESFDLMSVETDEGREDVRARLAGVPAALEGYRATLAEEASRGRVVARRQYAEVAGQIRRWTGQEGASGDFFTGLLPEAAEARAASAAYADLGRWLETDLAPRGLEKEAVGPERYALASREFLGASVDLEETYRWGWEELKRLTDDMVATSDRIVPAGSIQDAVAALDADPARRLGSREEFRDWMQQLADRTIADLADVHFDIPEPIRRIECCLAPTNDGGVYYTGPSEDFSRPGRMWWSLPDDSAQLTTWREVTTVYHEGVPGHHLQVGQTVYRAEALNRWQRLLCWVSGHGEGWALYSERLMDELGYLEDPGNRIGMLDMQGFRAARVIVDIGLHLELRVPEDNPFGWRPGERWTPDLVFEFMRIHSRMDDAMLRFEVLRYLGWPGQAPSYKVGERIWLEARADAQARHGADFDLRAFHRAALDLGSMGLDPLRASLARL</sequence>
<protein>
    <submittedName>
        <fullName evidence="1">DUF885 domain-containing protein</fullName>
    </submittedName>
</protein>
<reference evidence="2" key="1">
    <citation type="journal article" date="2019" name="Int. J. Syst. Evol. Microbiol.">
        <title>The Global Catalogue of Microorganisms (GCM) 10K type strain sequencing project: providing services to taxonomists for standard genome sequencing and annotation.</title>
        <authorList>
            <consortium name="The Broad Institute Genomics Platform"/>
            <consortium name="The Broad Institute Genome Sequencing Center for Infectious Disease"/>
            <person name="Wu L."/>
            <person name="Ma J."/>
        </authorList>
    </citation>
    <scope>NUCLEOTIDE SEQUENCE [LARGE SCALE GENOMIC DNA]</scope>
    <source>
        <strain evidence="2">JCM 18531</strain>
    </source>
</reference>
<organism evidence="1 2">
    <name type="scientific">Nocardioides conyzicola</name>
    <dbReference type="NCBI Taxonomy" id="1651781"/>
    <lineage>
        <taxon>Bacteria</taxon>
        <taxon>Bacillati</taxon>
        <taxon>Actinomycetota</taxon>
        <taxon>Actinomycetes</taxon>
        <taxon>Propionibacteriales</taxon>
        <taxon>Nocardioidaceae</taxon>
        <taxon>Nocardioides</taxon>
    </lineage>
</organism>
<dbReference type="InterPro" id="IPR010281">
    <property type="entry name" value="DUF885"/>
</dbReference>
<dbReference type="PANTHER" id="PTHR33361:SF2">
    <property type="entry name" value="DUF885 DOMAIN-CONTAINING PROTEIN"/>
    <property type="match status" value="1"/>
</dbReference>
<evidence type="ECO:0000313" key="2">
    <source>
        <dbReference type="Proteomes" id="UP001499974"/>
    </source>
</evidence>
<evidence type="ECO:0000313" key="1">
    <source>
        <dbReference type="EMBL" id="GAA4701564.1"/>
    </source>
</evidence>
<keyword evidence="2" id="KW-1185">Reference proteome</keyword>
<dbReference type="EMBL" id="BAABKM010000002">
    <property type="protein sequence ID" value="GAA4701564.1"/>
    <property type="molecule type" value="Genomic_DNA"/>
</dbReference>
<accession>A0ABP8X658</accession>
<gene>
    <name evidence="1" type="ORF">GCM10023349_18320</name>
</gene>
<proteinExistence type="predicted"/>
<name>A0ABP8X658_9ACTN</name>
<dbReference type="RefSeq" id="WP_345520941.1">
    <property type="nucleotide sequence ID" value="NZ_BAABKM010000002.1"/>
</dbReference>
<dbReference type="Pfam" id="PF05960">
    <property type="entry name" value="DUF885"/>
    <property type="match status" value="1"/>
</dbReference>
<dbReference type="Proteomes" id="UP001499974">
    <property type="component" value="Unassembled WGS sequence"/>
</dbReference>
<comment type="caution">
    <text evidence="1">The sequence shown here is derived from an EMBL/GenBank/DDBJ whole genome shotgun (WGS) entry which is preliminary data.</text>
</comment>
<dbReference type="PANTHER" id="PTHR33361">
    <property type="entry name" value="GLR0591 PROTEIN"/>
    <property type="match status" value="1"/>
</dbReference>